<dbReference type="GO" id="GO:0019319">
    <property type="term" value="P:hexose biosynthetic process"/>
    <property type="evidence" value="ECO:0007669"/>
    <property type="project" value="TreeGrafter"/>
</dbReference>
<dbReference type="EC" id="2.8.2.-" evidence="1"/>
<feature type="compositionally biased region" description="Polar residues" evidence="2">
    <location>
        <begin position="147"/>
        <end position="159"/>
    </location>
</feature>
<dbReference type="PANTHER" id="PTHR15723:SF0">
    <property type="entry name" value="CARBOHYDRATE SULFOTRANSFERASE 15"/>
    <property type="match status" value="1"/>
</dbReference>
<dbReference type="Pfam" id="PF00685">
    <property type="entry name" value="Sulfotransfer_1"/>
    <property type="match status" value="1"/>
</dbReference>
<protein>
    <recommendedName>
        <fullName evidence="1">Sulfotransferase</fullName>
        <ecNumber evidence="1">2.8.2.-</ecNumber>
    </recommendedName>
</protein>
<feature type="compositionally biased region" description="Low complexity" evidence="2">
    <location>
        <begin position="134"/>
        <end position="146"/>
    </location>
</feature>
<dbReference type="SUPFAM" id="SSF52540">
    <property type="entry name" value="P-loop containing nucleoside triphosphate hydrolases"/>
    <property type="match status" value="1"/>
</dbReference>
<reference evidence="4 5" key="1">
    <citation type="submission" date="2021-04" db="EMBL/GenBank/DDBJ databases">
        <authorList>
            <person name="De Guttry C."/>
            <person name="Zahm M."/>
            <person name="Klopp C."/>
            <person name="Cabau C."/>
            <person name="Louis A."/>
            <person name="Berthelot C."/>
            <person name="Parey E."/>
            <person name="Roest Crollius H."/>
            <person name="Montfort J."/>
            <person name="Robinson-Rechavi M."/>
            <person name="Bucao C."/>
            <person name="Bouchez O."/>
            <person name="Gislard M."/>
            <person name="Lluch J."/>
            <person name="Milhes M."/>
            <person name="Lampietro C."/>
            <person name="Lopez Roques C."/>
            <person name="Donnadieu C."/>
            <person name="Braasch I."/>
            <person name="Desvignes T."/>
            <person name="Postlethwait J."/>
            <person name="Bobe J."/>
            <person name="Wedekind C."/>
            <person name="Guiguen Y."/>
        </authorList>
    </citation>
    <scope>NUCLEOTIDE SEQUENCE [LARGE SCALE GENOMIC DNA]</scope>
    <source>
        <strain evidence="4">Cs_M1</strain>
        <tissue evidence="4">Blood</tissue>
    </source>
</reference>
<comment type="caution">
    <text evidence="4">The sequence shown here is derived from an EMBL/GenBank/DDBJ whole genome shotgun (WGS) entry which is preliminary data.</text>
</comment>
<proteinExistence type="inferred from homology"/>
<feature type="region of interest" description="Disordered" evidence="2">
    <location>
        <begin position="101"/>
        <end position="163"/>
    </location>
</feature>
<keyword evidence="5" id="KW-1185">Reference proteome</keyword>
<name>A0AAN8R919_9TELE</name>
<organism evidence="4 5">
    <name type="scientific">Coregonus suidteri</name>
    <dbReference type="NCBI Taxonomy" id="861788"/>
    <lineage>
        <taxon>Eukaryota</taxon>
        <taxon>Metazoa</taxon>
        <taxon>Chordata</taxon>
        <taxon>Craniata</taxon>
        <taxon>Vertebrata</taxon>
        <taxon>Euteleostomi</taxon>
        <taxon>Actinopterygii</taxon>
        <taxon>Neopterygii</taxon>
        <taxon>Teleostei</taxon>
        <taxon>Protacanthopterygii</taxon>
        <taxon>Salmoniformes</taxon>
        <taxon>Salmonidae</taxon>
        <taxon>Coregoninae</taxon>
        <taxon>Coregonus</taxon>
    </lineage>
</organism>
<evidence type="ECO:0000256" key="1">
    <source>
        <dbReference type="RuleBase" id="RU361155"/>
    </source>
</evidence>
<dbReference type="GO" id="GO:0050659">
    <property type="term" value="F:N-acetylgalactosamine 4-sulfate 6-O-sulfotransferase activity"/>
    <property type="evidence" value="ECO:0007669"/>
    <property type="project" value="TreeGrafter"/>
</dbReference>
<keyword evidence="1" id="KW-0808">Transferase</keyword>
<feature type="domain" description="Sulfotransferase" evidence="3">
    <location>
        <begin position="30"/>
        <end position="73"/>
    </location>
</feature>
<evidence type="ECO:0000259" key="3">
    <source>
        <dbReference type="Pfam" id="PF00685"/>
    </source>
</evidence>
<dbReference type="PANTHER" id="PTHR15723">
    <property type="entry name" value="CARBOHYDRATE SULFOTRANSFERASE 15"/>
    <property type="match status" value="1"/>
</dbReference>
<evidence type="ECO:0000256" key="2">
    <source>
        <dbReference type="SAM" id="MobiDB-lite"/>
    </source>
</evidence>
<dbReference type="InterPro" id="IPR027417">
    <property type="entry name" value="P-loop_NTPase"/>
</dbReference>
<dbReference type="Gene3D" id="3.40.50.300">
    <property type="entry name" value="P-loop containing nucleotide triphosphate hydrolases"/>
    <property type="match status" value="1"/>
</dbReference>
<dbReference type="InterPro" id="IPR052654">
    <property type="entry name" value="CS_Sulfotransferase"/>
</dbReference>
<dbReference type="EMBL" id="JAGTTL010000001">
    <property type="protein sequence ID" value="KAK6328668.1"/>
    <property type="molecule type" value="Genomic_DNA"/>
</dbReference>
<comment type="similarity">
    <text evidence="1">Belongs to the sulfotransferase 1 family.</text>
</comment>
<accession>A0AAN8R919</accession>
<dbReference type="Proteomes" id="UP001356427">
    <property type="component" value="Unassembled WGS sequence"/>
</dbReference>
<dbReference type="InterPro" id="IPR000863">
    <property type="entry name" value="Sulfotransferase_dom"/>
</dbReference>
<evidence type="ECO:0000313" key="5">
    <source>
        <dbReference type="Proteomes" id="UP001356427"/>
    </source>
</evidence>
<dbReference type="AlphaFoldDB" id="A0AAN8R919"/>
<sequence length="173" mass="19569">MWDNQAWSFLYDDQVDGEPPFLAQDFIHTVQPDAKIIVMLRDPVERLYSDYLYFNMANKSVEDFDQRVSESLQLFEACLAESSMRSCVYNTSLSNAMPGLYLSRPRQRSPRGPCPTTHGGQQTGAWAPCCPAPGTSSGSSTSHSTTNWPQSWTTKPSTGQRHEECLHQRWIQS</sequence>
<gene>
    <name evidence="4" type="ORF">J4Q44_G00006460</name>
</gene>
<evidence type="ECO:0000313" key="4">
    <source>
        <dbReference type="EMBL" id="KAK6328668.1"/>
    </source>
</evidence>